<comment type="caution">
    <text evidence="8">The sequence shown here is derived from an EMBL/GenBank/DDBJ whole genome shotgun (WGS) entry which is preliminary data.</text>
</comment>
<feature type="domain" description="HTH araC/xylS-type" evidence="7">
    <location>
        <begin position="149"/>
        <end position="247"/>
    </location>
</feature>
<protein>
    <submittedName>
        <fullName evidence="8">AraC family transcriptional regulator</fullName>
    </submittedName>
</protein>
<dbReference type="EMBL" id="JAOSHO010000085">
    <property type="protein sequence ID" value="MCW1244610.1"/>
    <property type="molecule type" value="Genomic_DNA"/>
</dbReference>
<proteinExistence type="predicted"/>
<keyword evidence="2" id="KW-0808">Transferase</keyword>
<dbReference type="InterPro" id="IPR050204">
    <property type="entry name" value="AraC_XylS_family_regulators"/>
</dbReference>
<accession>A0ABT3F7X3</accession>
<keyword evidence="5" id="KW-0804">Transcription</keyword>
<evidence type="ECO:0000256" key="2">
    <source>
        <dbReference type="ARBA" id="ARBA00022777"/>
    </source>
</evidence>
<evidence type="ECO:0000256" key="5">
    <source>
        <dbReference type="ARBA" id="ARBA00023163"/>
    </source>
</evidence>
<sequence length="249" mass="28198">MYPSLTAFTPCDLATLLRSLQPIAPLLDTLTDTVFFIKDNQARYAFVNQTLARRCGFKHCNDLLGLTAEQVFPERFGPLYTEQDRRVLASGRELADQLELHLYYGNQPVWCLTHKLALHEPGGRIVGLAGISRDLQSPQSNHPAYQKLAAVDAHIKQHFAQSISLADLTAIAGLSVAQLERHCKRIFQLTPRQMIHKARLEEASRLLLDRDMPITEIALRCGYTDHSAFSRQFRALTSLSPSQYRENQR</sequence>
<dbReference type="InterPro" id="IPR020449">
    <property type="entry name" value="Tscrpt_reg_AraC-type_HTH"/>
</dbReference>
<dbReference type="InterPro" id="IPR013656">
    <property type="entry name" value="PAS_4"/>
</dbReference>
<gene>
    <name evidence="8" type="ORF">OC610_09345</name>
</gene>
<organism evidence="8 9">
    <name type="scientific">Pseudomonas agronomica</name>
    <dbReference type="NCBI Taxonomy" id="2979328"/>
    <lineage>
        <taxon>Bacteria</taxon>
        <taxon>Pseudomonadati</taxon>
        <taxon>Pseudomonadota</taxon>
        <taxon>Gammaproteobacteria</taxon>
        <taxon>Pseudomonadales</taxon>
        <taxon>Pseudomonadaceae</taxon>
        <taxon>Pseudomonas</taxon>
    </lineage>
</organism>
<keyword evidence="3" id="KW-0805">Transcription regulation</keyword>
<dbReference type="InterPro" id="IPR018062">
    <property type="entry name" value="HTH_AraC-typ_CS"/>
</dbReference>
<comment type="function">
    <text evidence="6">Regulatory protein of the TOL plasmid xyl operons. XylS activates the xylXYZLTEGFJQKIH operon required for the degradation of toluene, m-xylene and p-xylene.</text>
</comment>
<dbReference type="PANTHER" id="PTHR46796:SF13">
    <property type="entry name" value="HTH-TYPE TRANSCRIPTIONAL ACTIVATOR RHAS"/>
    <property type="match status" value="1"/>
</dbReference>
<evidence type="ECO:0000259" key="7">
    <source>
        <dbReference type="PROSITE" id="PS01124"/>
    </source>
</evidence>
<dbReference type="InterPro" id="IPR018060">
    <property type="entry name" value="HTH_AraC"/>
</dbReference>
<evidence type="ECO:0000313" key="9">
    <source>
        <dbReference type="Proteomes" id="UP001061999"/>
    </source>
</evidence>
<dbReference type="Proteomes" id="UP001061999">
    <property type="component" value="Unassembled WGS sequence"/>
</dbReference>
<dbReference type="RefSeq" id="WP_264427549.1">
    <property type="nucleotide sequence ID" value="NZ_JAOSHO010000085.1"/>
</dbReference>
<evidence type="ECO:0000256" key="6">
    <source>
        <dbReference type="ARBA" id="ARBA00037345"/>
    </source>
</evidence>
<dbReference type="PANTHER" id="PTHR46796">
    <property type="entry name" value="HTH-TYPE TRANSCRIPTIONAL ACTIVATOR RHAS-RELATED"/>
    <property type="match status" value="1"/>
</dbReference>
<dbReference type="PROSITE" id="PS00041">
    <property type="entry name" value="HTH_ARAC_FAMILY_1"/>
    <property type="match status" value="1"/>
</dbReference>
<dbReference type="Gene3D" id="1.10.10.60">
    <property type="entry name" value="Homeodomain-like"/>
    <property type="match status" value="1"/>
</dbReference>
<dbReference type="InterPro" id="IPR009057">
    <property type="entry name" value="Homeodomain-like_sf"/>
</dbReference>
<keyword evidence="4" id="KW-0238">DNA-binding</keyword>
<evidence type="ECO:0000256" key="1">
    <source>
        <dbReference type="ARBA" id="ARBA00004496"/>
    </source>
</evidence>
<dbReference type="PROSITE" id="PS01124">
    <property type="entry name" value="HTH_ARAC_FAMILY_2"/>
    <property type="match status" value="1"/>
</dbReference>
<dbReference type="Pfam" id="PF08448">
    <property type="entry name" value="PAS_4"/>
    <property type="match status" value="1"/>
</dbReference>
<evidence type="ECO:0000256" key="3">
    <source>
        <dbReference type="ARBA" id="ARBA00023015"/>
    </source>
</evidence>
<dbReference type="SUPFAM" id="SSF46689">
    <property type="entry name" value="Homeodomain-like"/>
    <property type="match status" value="2"/>
</dbReference>
<comment type="subcellular location">
    <subcellularLocation>
        <location evidence="1">Cytoplasm</location>
    </subcellularLocation>
</comment>
<reference evidence="8" key="1">
    <citation type="submission" date="2022-07" db="EMBL/GenBank/DDBJ databases">
        <title>Pseudomonas agronomica sp. nov.: a novel bacterium with biotechnological application in the synthesis of biofertilizers from valorized agricultural residues.</title>
        <authorList>
            <person name="Robas M."/>
            <person name="Fernandez V.M."/>
            <person name="Luna L."/>
            <person name="Provanza A."/>
            <person name="Jimenez P.A."/>
        </authorList>
    </citation>
    <scope>NUCLEOTIDE SEQUENCE</scope>
    <source>
        <strain evidence="8">SAICEU22T</strain>
    </source>
</reference>
<name>A0ABT3F7X3_9PSED</name>
<dbReference type="SUPFAM" id="SSF55785">
    <property type="entry name" value="PYP-like sensor domain (PAS domain)"/>
    <property type="match status" value="1"/>
</dbReference>
<evidence type="ECO:0000256" key="4">
    <source>
        <dbReference type="ARBA" id="ARBA00023125"/>
    </source>
</evidence>
<dbReference type="InterPro" id="IPR035965">
    <property type="entry name" value="PAS-like_dom_sf"/>
</dbReference>
<dbReference type="PRINTS" id="PR00032">
    <property type="entry name" value="HTHARAC"/>
</dbReference>
<dbReference type="Gene3D" id="3.30.450.20">
    <property type="entry name" value="PAS domain"/>
    <property type="match status" value="1"/>
</dbReference>
<keyword evidence="9" id="KW-1185">Reference proteome</keyword>
<dbReference type="Pfam" id="PF12833">
    <property type="entry name" value="HTH_18"/>
    <property type="match status" value="1"/>
</dbReference>
<evidence type="ECO:0000313" key="8">
    <source>
        <dbReference type="EMBL" id="MCW1244610.1"/>
    </source>
</evidence>
<dbReference type="SMART" id="SM00342">
    <property type="entry name" value="HTH_ARAC"/>
    <property type="match status" value="1"/>
</dbReference>
<keyword evidence="2" id="KW-0418">Kinase</keyword>